<gene>
    <name evidence="1" type="ORF">EUS_10010</name>
</gene>
<dbReference type="KEGG" id="esu:EUS_10010"/>
<dbReference type="Proteomes" id="UP000008803">
    <property type="component" value="Chromosome"/>
</dbReference>
<sequence>MSDIDITLYLNKYRVRALSDALGNQTAETVEDKLAEAFDTLYQEYVPDEQRVSVEAMIESEYAAEQAKMEAARCFAVYHIRENGDDYHFTSDHFRSPMQAAYRYRLYERGELSAAPETFADAFIETNPVNLEYFNEVCSDIHSDNRISALIEFDLDEGRVSVYDGMDNEWQTYSLRDFSVADYKAFRSDYRSEEGRREIFNSSLAGKELDFSEEPSNDITVSDMKM</sequence>
<organism evidence="1 2">
    <name type="scientific">[Eubacterium] siraeum 70/3</name>
    <dbReference type="NCBI Taxonomy" id="657319"/>
    <lineage>
        <taxon>Bacteria</taxon>
        <taxon>Bacillati</taxon>
        <taxon>Bacillota</taxon>
        <taxon>Clostridia</taxon>
        <taxon>Eubacteriales</taxon>
        <taxon>Oscillospiraceae</taxon>
        <taxon>Oscillospiraceae incertae sedis</taxon>
    </lineage>
</organism>
<dbReference type="EMBL" id="FP929044">
    <property type="protein sequence ID" value="CBK96211.1"/>
    <property type="molecule type" value="Genomic_DNA"/>
</dbReference>
<accession>D4JSZ2</accession>
<evidence type="ECO:0000313" key="2">
    <source>
        <dbReference type="Proteomes" id="UP000008803"/>
    </source>
</evidence>
<protein>
    <submittedName>
        <fullName evidence="1">Uncharacterized protein</fullName>
    </submittedName>
</protein>
<evidence type="ECO:0000313" key="1">
    <source>
        <dbReference type="EMBL" id="CBK96211.1"/>
    </source>
</evidence>
<proteinExistence type="predicted"/>
<reference evidence="1 2" key="1">
    <citation type="submission" date="2010-03" db="EMBL/GenBank/DDBJ databases">
        <title>The genome sequence of Eubacterium siraeum 70/3.</title>
        <authorList>
            <consortium name="metaHIT consortium -- http://www.metahit.eu/"/>
            <person name="Pajon A."/>
            <person name="Turner K."/>
            <person name="Parkhill J."/>
            <person name="Duncan S."/>
            <person name="Flint H."/>
        </authorList>
    </citation>
    <scope>NUCLEOTIDE SEQUENCE [LARGE SCALE GENOMIC DNA]</scope>
    <source>
        <strain evidence="1 2">70/3</strain>
    </source>
</reference>
<dbReference type="AlphaFoldDB" id="D4JSZ2"/>
<dbReference type="BioCyc" id="ESIR657319:G136K-848-MONOMER"/>
<dbReference type="PATRIC" id="fig|657319.3.peg.1293"/>
<name>D4JSZ2_9FIRM</name>
<dbReference type="HOGENOM" id="CLU_1223223_0_0_9"/>
<reference evidence="1 2" key="2">
    <citation type="submission" date="2010-03" db="EMBL/GenBank/DDBJ databases">
        <authorList>
            <person name="Pajon A."/>
        </authorList>
    </citation>
    <scope>NUCLEOTIDE SEQUENCE [LARGE SCALE GENOMIC DNA]</scope>
    <source>
        <strain evidence="1 2">70/3</strain>
    </source>
</reference>